<gene>
    <name evidence="2" type="ORF">PAXRUDRAFT_17347</name>
</gene>
<reference evidence="2 3" key="1">
    <citation type="submission" date="2014-04" db="EMBL/GenBank/DDBJ databases">
        <authorList>
            <consortium name="DOE Joint Genome Institute"/>
            <person name="Kuo A."/>
            <person name="Kohler A."/>
            <person name="Jargeat P."/>
            <person name="Nagy L.G."/>
            <person name="Floudas D."/>
            <person name="Copeland A."/>
            <person name="Barry K.W."/>
            <person name="Cichocki N."/>
            <person name="Veneault-Fourrey C."/>
            <person name="LaButti K."/>
            <person name="Lindquist E.A."/>
            <person name="Lipzen A."/>
            <person name="Lundell T."/>
            <person name="Morin E."/>
            <person name="Murat C."/>
            <person name="Sun H."/>
            <person name="Tunlid A."/>
            <person name="Henrissat B."/>
            <person name="Grigoriev I.V."/>
            <person name="Hibbett D.S."/>
            <person name="Martin F."/>
            <person name="Nordberg H.P."/>
            <person name="Cantor M.N."/>
            <person name="Hua S.X."/>
        </authorList>
    </citation>
    <scope>NUCLEOTIDE SEQUENCE [LARGE SCALE GENOMIC DNA]</scope>
    <source>
        <strain evidence="2 3">Ve08.2h10</strain>
    </source>
</reference>
<feature type="compositionally biased region" description="Basic and acidic residues" evidence="1">
    <location>
        <begin position="178"/>
        <end position="187"/>
    </location>
</feature>
<dbReference type="EMBL" id="KN826885">
    <property type="protein sequence ID" value="KIK77664.1"/>
    <property type="molecule type" value="Genomic_DNA"/>
</dbReference>
<feature type="region of interest" description="Disordered" evidence="1">
    <location>
        <begin position="1"/>
        <end position="205"/>
    </location>
</feature>
<feature type="region of interest" description="Disordered" evidence="1">
    <location>
        <begin position="512"/>
        <end position="552"/>
    </location>
</feature>
<evidence type="ECO:0000313" key="3">
    <source>
        <dbReference type="Proteomes" id="UP000054538"/>
    </source>
</evidence>
<evidence type="ECO:0000313" key="2">
    <source>
        <dbReference type="EMBL" id="KIK77664.1"/>
    </source>
</evidence>
<evidence type="ECO:0000256" key="1">
    <source>
        <dbReference type="SAM" id="MobiDB-lite"/>
    </source>
</evidence>
<dbReference type="InParanoid" id="A0A0D0DAS8"/>
<feature type="compositionally biased region" description="Polar residues" evidence="1">
    <location>
        <begin position="192"/>
        <end position="205"/>
    </location>
</feature>
<keyword evidence="3" id="KW-1185">Reference proteome</keyword>
<feature type="compositionally biased region" description="Acidic residues" evidence="1">
    <location>
        <begin position="512"/>
        <end position="523"/>
    </location>
</feature>
<protein>
    <submittedName>
        <fullName evidence="2">Uncharacterized protein</fullName>
    </submittedName>
</protein>
<feature type="region of interest" description="Disordered" evidence="1">
    <location>
        <begin position="268"/>
        <end position="334"/>
    </location>
</feature>
<sequence>MGKQARGRGLDDEGSKEEEADGQRWTWSEVLCNPKDSSVQQARKKVQEMKSNGKDGQEALKLIAQPRPGRSHRDGSAHPESRQVPKSILKGKGVDPLERSGAMEAGGSKVEGKQALDGNQGGKGGEKGKKKKEKKEKKKKKKIERLAKGSNGGQDSGAVGSELGGPIARGDSGAGTAEKTRSRSQERKLKKQSQTQSCSLVNKSQEFINVKDEVQPEASMSLKLTVMRALPAPHPHNPSTTPGIPIGACIPCQQAKLACNLSWPAKQPREELRAPSQALKPKAPSPGPSKGPARRSSQVTLKALVTPSKRAPSLGPGPSPSKKAKASISKLRPKMPSVTQKAKFSIDVGVTPSDSIKVYHPLAGPPPQSIPWASALDLIATLDQIIKGLEVCVASLEKQVERIPDLELQLSSMAQVVKALQEQVQGQLAAPSFPTSSHRSLPLPASVSRQMQRLHLEMSNSHPQSAFLALEAKGQPSSHLSLQLVGPSTDGGKLAPSPLHLLMHQKPHLGVEMEDDTSGDTSDDNAGPPLPIPPPFTDLVPPIESFSSEVDM</sequence>
<reference evidence="3" key="2">
    <citation type="submission" date="2015-01" db="EMBL/GenBank/DDBJ databases">
        <title>Evolutionary Origins and Diversification of the Mycorrhizal Mutualists.</title>
        <authorList>
            <consortium name="DOE Joint Genome Institute"/>
            <consortium name="Mycorrhizal Genomics Consortium"/>
            <person name="Kohler A."/>
            <person name="Kuo A."/>
            <person name="Nagy L.G."/>
            <person name="Floudas D."/>
            <person name="Copeland A."/>
            <person name="Barry K.W."/>
            <person name="Cichocki N."/>
            <person name="Veneault-Fourrey C."/>
            <person name="LaButti K."/>
            <person name="Lindquist E.A."/>
            <person name="Lipzen A."/>
            <person name="Lundell T."/>
            <person name="Morin E."/>
            <person name="Murat C."/>
            <person name="Riley R."/>
            <person name="Ohm R."/>
            <person name="Sun H."/>
            <person name="Tunlid A."/>
            <person name="Henrissat B."/>
            <person name="Grigoriev I.V."/>
            <person name="Hibbett D.S."/>
            <person name="Martin F."/>
        </authorList>
    </citation>
    <scope>NUCLEOTIDE SEQUENCE [LARGE SCALE GENOMIC DNA]</scope>
    <source>
        <strain evidence="3">Ve08.2h10</strain>
    </source>
</reference>
<dbReference type="HOGENOM" id="CLU_040073_0_1_1"/>
<accession>A0A0D0DAS8</accession>
<dbReference type="AlphaFoldDB" id="A0A0D0DAS8"/>
<name>A0A0D0DAS8_9AGAM</name>
<feature type="compositionally biased region" description="Basic and acidic residues" evidence="1">
    <location>
        <begin position="71"/>
        <end position="83"/>
    </location>
</feature>
<dbReference type="Proteomes" id="UP000054538">
    <property type="component" value="Unassembled WGS sequence"/>
</dbReference>
<feature type="compositionally biased region" description="Basic residues" evidence="1">
    <location>
        <begin position="128"/>
        <end position="143"/>
    </location>
</feature>
<proteinExistence type="predicted"/>
<feature type="compositionally biased region" description="Basic and acidic residues" evidence="1">
    <location>
        <begin position="45"/>
        <end position="58"/>
    </location>
</feature>
<organism evidence="2 3">
    <name type="scientific">Paxillus rubicundulus Ve08.2h10</name>
    <dbReference type="NCBI Taxonomy" id="930991"/>
    <lineage>
        <taxon>Eukaryota</taxon>
        <taxon>Fungi</taxon>
        <taxon>Dikarya</taxon>
        <taxon>Basidiomycota</taxon>
        <taxon>Agaricomycotina</taxon>
        <taxon>Agaricomycetes</taxon>
        <taxon>Agaricomycetidae</taxon>
        <taxon>Boletales</taxon>
        <taxon>Paxilineae</taxon>
        <taxon>Paxillaceae</taxon>
        <taxon>Paxillus</taxon>
    </lineage>
</organism>